<evidence type="ECO:0000313" key="9">
    <source>
        <dbReference type="EMBL" id="AEC00339.1"/>
    </source>
</evidence>
<proteinExistence type="inferred from homology"/>
<evidence type="ECO:0000256" key="3">
    <source>
        <dbReference type="ARBA" id="ARBA00022475"/>
    </source>
</evidence>
<keyword evidence="7" id="KW-0813">Transport</keyword>
<evidence type="ECO:0000256" key="8">
    <source>
        <dbReference type="SAM" id="Phobius"/>
    </source>
</evidence>
<dbReference type="GO" id="GO:0015031">
    <property type="term" value="P:protein transport"/>
    <property type="evidence" value="ECO:0007669"/>
    <property type="project" value="UniProtKB-KW"/>
</dbReference>
<dbReference type="PANTHER" id="PTHR30558:SF3">
    <property type="entry name" value="BIOPOLYMER TRANSPORT PROTEIN EXBD-RELATED"/>
    <property type="match status" value="1"/>
</dbReference>
<keyword evidence="12" id="KW-1185">Reference proteome</keyword>
<dbReference type="AlphaFoldDB" id="C9LU29"/>
<dbReference type="Gene3D" id="3.30.420.270">
    <property type="match status" value="1"/>
</dbReference>
<accession>C9LU29</accession>
<dbReference type="RefSeq" id="WP_006191990.1">
    <property type="nucleotide sequence ID" value="NC_015437.1"/>
</dbReference>
<reference evidence="10 11" key="1">
    <citation type="submission" date="2009-09" db="EMBL/GenBank/DDBJ databases">
        <authorList>
            <person name="Weinstock G."/>
            <person name="Sodergren E."/>
            <person name="Clifton S."/>
            <person name="Fulton L."/>
            <person name="Fulton B."/>
            <person name="Courtney L."/>
            <person name="Fronick C."/>
            <person name="Harrison M."/>
            <person name="Strong C."/>
            <person name="Farmer C."/>
            <person name="Delahaunty K."/>
            <person name="Markovic C."/>
            <person name="Hall O."/>
            <person name="Minx P."/>
            <person name="Tomlinson C."/>
            <person name="Mitreva M."/>
            <person name="Nelson J."/>
            <person name="Hou S."/>
            <person name="Wollam A."/>
            <person name="Pepin K.H."/>
            <person name="Johnson M."/>
            <person name="Bhonagiri V."/>
            <person name="Nash W.E."/>
            <person name="Warren W."/>
            <person name="Chinwalla A."/>
            <person name="Mardis E.R."/>
            <person name="Wilson R.K."/>
        </authorList>
    </citation>
    <scope>NUCLEOTIDE SEQUENCE [LARGE SCALE GENOMIC DNA]</scope>
    <source>
        <strain evidence="10">ATCC 35185</strain>
        <strain evidence="11">ATCC 35185 / DSM 20758 / VPI D19B-28</strain>
    </source>
</reference>
<dbReference type="Proteomes" id="UP000003505">
    <property type="component" value="Unassembled WGS sequence"/>
</dbReference>
<dbReference type="GO" id="GO:0005886">
    <property type="term" value="C:plasma membrane"/>
    <property type="evidence" value="ECO:0007669"/>
    <property type="project" value="UniProtKB-SubCell"/>
</dbReference>
<keyword evidence="3" id="KW-1003">Cell membrane</keyword>
<protein>
    <submittedName>
        <fullName evidence="9">Biopolymer transport protein ExbD/TolR</fullName>
    </submittedName>
    <submittedName>
        <fullName evidence="10">Transport energizing protein, ExbD/TolR family</fullName>
    </submittedName>
</protein>
<dbReference type="Proteomes" id="UP000011124">
    <property type="component" value="Chromosome"/>
</dbReference>
<evidence type="ECO:0000313" key="10">
    <source>
        <dbReference type="EMBL" id="EEX77560.1"/>
    </source>
</evidence>
<comment type="similarity">
    <text evidence="2 7">Belongs to the ExbD/TolR family.</text>
</comment>
<keyword evidence="5 8" id="KW-1133">Transmembrane helix</keyword>
<dbReference type="eggNOG" id="COG0848">
    <property type="taxonomic scope" value="Bacteria"/>
</dbReference>
<evidence type="ECO:0000256" key="7">
    <source>
        <dbReference type="RuleBase" id="RU003879"/>
    </source>
</evidence>
<dbReference type="EMBL" id="CP002637">
    <property type="protein sequence ID" value="AEC00339.1"/>
    <property type="molecule type" value="Genomic_DNA"/>
</dbReference>
<evidence type="ECO:0000256" key="5">
    <source>
        <dbReference type="ARBA" id="ARBA00022989"/>
    </source>
</evidence>
<sequence>MRLRDRRGFDKPEIIIIPMIDIMFFLLVFFMLSTLYMVNLKTVDVNMPKAANVETQMRVTYVVTMKKDGSLFLEDQPIAEKTLLERAKAENARNGNFSLVLRADQDIDYGMVYALLDKFKGAGITRFGLAGESAGGK</sequence>
<organism evidence="10 11">
    <name type="scientific">Selenomonas sputigena (strain ATCC 35185 / DSM 20758 / CCUG 44933 / VPI D19B-28)</name>
    <dbReference type="NCBI Taxonomy" id="546271"/>
    <lineage>
        <taxon>Bacteria</taxon>
        <taxon>Bacillati</taxon>
        <taxon>Bacillota</taxon>
        <taxon>Negativicutes</taxon>
        <taxon>Selenomonadales</taxon>
        <taxon>Selenomonadaceae</taxon>
        <taxon>Selenomonas</taxon>
    </lineage>
</organism>
<dbReference type="HOGENOM" id="CLU_085305_3_2_9"/>
<dbReference type="GO" id="GO:0022857">
    <property type="term" value="F:transmembrane transporter activity"/>
    <property type="evidence" value="ECO:0007669"/>
    <property type="project" value="InterPro"/>
</dbReference>
<dbReference type="Pfam" id="PF02472">
    <property type="entry name" value="ExbD"/>
    <property type="match status" value="1"/>
</dbReference>
<evidence type="ECO:0000313" key="12">
    <source>
        <dbReference type="Proteomes" id="UP000011124"/>
    </source>
</evidence>
<name>C9LU29_SELS3</name>
<keyword evidence="6 8" id="KW-0472">Membrane</keyword>
<evidence type="ECO:0000256" key="6">
    <source>
        <dbReference type="ARBA" id="ARBA00023136"/>
    </source>
</evidence>
<dbReference type="InterPro" id="IPR003400">
    <property type="entry name" value="ExbD"/>
</dbReference>
<keyword evidence="4 7" id="KW-0812">Transmembrane</keyword>
<reference evidence="9 12" key="2">
    <citation type="submission" date="2011-04" db="EMBL/GenBank/DDBJ databases">
        <title>The complete genome of Selenomonas sputigena DSM 20758.</title>
        <authorList>
            <consortium name="US DOE Joint Genome Institute (JGI-PGF)"/>
            <person name="Lucas S."/>
            <person name="Copeland A."/>
            <person name="Lapidus A."/>
            <person name="Bruce D."/>
            <person name="Goodwin L."/>
            <person name="Pitluck S."/>
            <person name="Peters L."/>
            <person name="Kyrpides N."/>
            <person name="Mavromatis K."/>
            <person name="Ivanova N."/>
            <person name="Ovchinnikova G."/>
            <person name="Teshima H."/>
            <person name="Detter J.C."/>
            <person name="Tapia R."/>
            <person name="Han C."/>
            <person name="Land M."/>
            <person name="Hauser L."/>
            <person name="Markowitz V."/>
            <person name="Cheng J.-F."/>
            <person name="Hugenholtz P."/>
            <person name="Woyke T."/>
            <person name="Wu D."/>
            <person name="Gronow S."/>
            <person name="Wellnitz S."/>
            <person name="Schneider S."/>
            <person name="Klenk H.-P."/>
            <person name="Eisen J.A."/>
        </authorList>
    </citation>
    <scope>NUCLEOTIDE SEQUENCE [LARGE SCALE GENOMIC DNA]</scope>
    <source>
        <strain evidence="9">ATCC 35185</strain>
        <strain evidence="12">ATCC 35185 / DSM 20758 / VPI D19B-28</strain>
    </source>
</reference>
<comment type="subcellular location">
    <subcellularLocation>
        <location evidence="1">Cell membrane</location>
        <topology evidence="1">Single-pass membrane protein</topology>
    </subcellularLocation>
    <subcellularLocation>
        <location evidence="7">Cell membrane</location>
        <topology evidence="7">Single-pass type II membrane protein</topology>
    </subcellularLocation>
</comment>
<evidence type="ECO:0000313" key="11">
    <source>
        <dbReference type="Proteomes" id="UP000003505"/>
    </source>
</evidence>
<dbReference type="KEGG" id="ssg:Selsp_1380"/>
<gene>
    <name evidence="9" type="ordered locus">Selsp_1380</name>
    <name evidence="10" type="ORF">SELSPUOL_00835</name>
</gene>
<feature type="transmembrane region" description="Helical" evidence="8">
    <location>
        <begin position="12"/>
        <end position="38"/>
    </location>
</feature>
<evidence type="ECO:0000256" key="2">
    <source>
        <dbReference type="ARBA" id="ARBA00005811"/>
    </source>
</evidence>
<dbReference type="OrthoDB" id="287326at2"/>
<dbReference type="PANTHER" id="PTHR30558">
    <property type="entry name" value="EXBD MEMBRANE COMPONENT OF PMF-DRIVEN MACROMOLECULE IMPORT SYSTEM"/>
    <property type="match status" value="1"/>
</dbReference>
<dbReference type="EMBL" id="ACKP02000015">
    <property type="protein sequence ID" value="EEX77560.1"/>
    <property type="molecule type" value="Genomic_DNA"/>
</dbReference>
<dbReference type="STRING" id="546271.Selsp_1380"/>
<keyword evidence="7" id="KW-0653">Protein transport</keyword>
<evidence type="ECO:0000256" key="4">
    <source>
        <dbReference type="ARBA" id="ARBA00022692"/>
    </source>
</evidence>
<evidence type="ECO:0000256" key="1">
    <source>
        <dbReference type="ARBA" id="ARBA00004162"/>
    </source>
</evidence>